<protein>
    <submittedName>
        <fullName evidence="2">Transporter substrate-binding domain-containing protein</fullName>
    </submittedName>
</protein>
<accession>A0ABS8GAY3</accession>
<dbReference type="Gene3D" id="3.40.190.10">
    <property type="entry name" value="Periplasmic binding protein-like II"/>
    <property type="match status" value="2"/>
</dbReference>
<keyword evidence="3" id="KW-1185">Reference proteome</keyword>
<dbReference type="Proteomes" id="UP001520878">
    <property type="component" value="Unassembled WGS sequence"/>
</dbReference>
<proteinExistence type="predicted"/>
<evidence type="ECO:0000313" key="3">
    <source>
        <dbReference type="Proteomes" id="UP001520878"/>
    </source>
</evidence>
<dbReference type="RefSeq" id="WP_229162032.1">
    <property type="nucleotide sequence ID" value="NZ_JAJEWP010000005.1"/>
</dbReference>
<comment type="caution">
    <text evidence="2">The sequence shown here is derived from an EMBL/GenBank/DDBJ whole genome shotgun (WGS) entry which is preliminary data.</text>
</comment>
<gene>
    <name evidence="2" type="ORF">LJ739_15705</name>
</gene>
<reference evidence="2 3" key="1">
    <citation type="submission" date="2021-10" db="EMBL/GenBank/DDBJ databases">
        <title>Draft genome of Aestuariibacter halophilus JC2043.</title>
        <authorList>
            <person name="Emsley S.A."/>
            <person name="Pfannmuller K.M."/>
            <person name="Ushijima B."/>
            <person name="Saw J.H."/>
            <person name="Videau P."/>
        </authorList>
    </citation>
    <scope>NUCLEOTIDE SEQUENCE [LARGE SCALE GENOMIC DNA]</scope>
    <source>
        <strain evidence="2 3">JC2043</strain>
    </source>
</reference>
<evidence type="ECO:0000259" key="1">
    <source>
        <dbReference type="Pfam" id="PF00497"/>
    </source>
</evidence>
<evidence type="ECO:0000313" key="2">
    <source>
        <dbReference type="EMBL" id="MCC2617697.1"/>
    </source>
</evidence>
<organism evidence="2 3">
    <name type="scientific">Fluctibacter halophilus</name>
    <dbReference type="NCBI Taxonomy" id="226011"/>
    <lineage>
        <taxon>Bacteria</taxon>
        <taxon>Pseudomonadati</taxon>
        <taxon>Pseudomonadota</taxon>
        <taxon>Gammaproteobacteria</taxon>
        <taxon>Alteromonadales</taxon>
        <taxon>Alteromonadaceae</taxon>
        <taxon>Fluctibacter</taxon>
    </lineage>
</organism>
<dbReference type="EMBL" id="JAJEWP010000005">
    <property type="protein sequence ID" value="MCC2617697.1"/>
    <property type="molecule type" value="Genomic_DNA"/>
</dbReference>
<sequence length="257" mass="28718">MVNTDTKRRGFWLVFGILLFVGMPSHARQPVERPSGVVVSSVSPEFPDGLHARYLHFIAQQLDVELEIIPMPFARRLASLQSNEIDMMVGLRYRADLDETLIVIQPGYERVGMTVYALAEQAQWYQKRQDLLGKRVALTLTAHGYGAYNFGEGIKIIPVSRLQQKIDMLRLGRTDVFAHLTEATEKALLARNLQERIVATGYQPIPVLSFHVAIGKQSVLVPRVDELTAIVEKAVADGTFAALRDAHYGSENDVAHP</sequence>
<dbReference type="SUPFAM" id="SSF53850">
    <property type="entry name" value="Periplasmic binding protein-like II"/>
    <property type="match status" value="1"/>
</dbReference>
<feature type="domain" description="Solute-binding protein family 3/N-terminal" evidence="1">
    <location>
        <begin position="47"/>
        <end position="247"/>
    </location>
</feature>
<dbReference type="Pfam" id="PF00497">
    <property type="entry name" value="SBP_bac_3"/>
    <property type="match status" value="1"/>
</dbReference>
<dbReference type="InterPro" id="IPR001638">
    <property type="entry name" value="Solute-binding_3/MltF_N"/>
</dbReference>
<name>A0ABS8GAY3_9ALTE</name>